<dbReference type="InterPro" id="IPR000073">
    <property type="entry name" value="AB_hydrolase_1"/>
</dbReference>
<protein>
    <submittedName>
        <fullName evidence="2">Carboxylesterase</fullName>
    </submittedName>
</protein>
<name>A0A2G1UIV7_9GAMM</name>
<proteinExistence type="predicted"/>
<reference evidence="2 3" key="1">
    <citation type="submission" date="2017-09" db="EMBL/GenBank/DDBJ databases">
        <title>The draft genome sequences of Marinobacter sp. PWS21.</title>
        <authorList>
            <person name="Cao J."/>
        </authorList>
    </citation>
    <scope>NUCLEOTIDE SEQUENCE [LARGE SCALE GENOMIC DNA]</scope>
    <source>
        <strain evidence="2 3">PWS21</strain>
    </source>
</reference>
<feature type="domain" description="AB hydrolase-1" evidence="1">
    <location>
        <begin position="68"/>
        <end position="227"/>
    </location>
</feature>
<comment type="caution">
    <text evidence="2">The sequence shown here is derived from an EMBL/GenBank/DDBJ whole genome shotgun (WGS) entry which is preliminary data.</text>
</comment>
<evidence type="ECO:0000313" key="2">
    <source>
        <dbReference type="EMBL" id="PHQ14359.1"/>
    </source>
</evidence>
<dbReference type="AlphaFoldDB" id="A0A2G1UIV7"/>
<organism evidence="2 3">
    <name type="scientific">Marinobacter profundi</name>
    <dbReference type="NCBI Taxonomy" id="2666256"/>
    <lineage>
        <taxon>Bacteria</taxon>
        <taxon>Pseudomonadati</taxon>
        <taxon>Pseudomonadota</taxon>
        <taxon>Gammaproteobacteria</taxon>
        <taxon>Pseudomonadales</taxon>
        <taxon>Marinobacteraceae</taxon>
        <taxon>Marinobacter</taxon>
    </lineage>
</organism>
<dbReference type="Proteomes" id="UP000231409">
    <property type="component" value="Unassembled WGS sequence"/>
</dbReference>
<dbReference type="PANTHER" id="PTHR43194:SF5">
    <property type="entry name" value="PIMELOYL-[ACYL-CARRIER PROTEIN] METHYL ESTER ESTERASE"/>
    <property type="match status" value="1"/>
</dbReference>
<evidence type="ECO:0000313" key="3">
    <source>
        <dbReference type="Proteomes" id="UP000231409"/>
    </source>
</evidence>
<dbReference type="SUPFAM" id="SSF53474">
    <property type="entry name" value="alpha/beta-Hydrolases"/>
    <property type="match status" value="1"/>
</dbReference>
<dbReference type="PANTHER" id="PTHR43194">
    <property type="entry name" value="HYDROLASE ALPHA/BETA FOLD FAMILY"/>
    <property type="match status" value="1"/>
</dbReference>
<keyword evidence="3" id="KW-1185">Reference proteome</keyword>
<dbReference type="RefSeq" id="WP_099615311.1">
    <property type="nucleotide sequence ID" value="NZ_KZ319373.1"/>
</dbReference>
<evidence type="ECO:0000259" key="1">
    <source>
        <dbReference type="Pfam" id="PF00561"/>
    </source>
</evidence>
<dbReference type="Gene3D" id="3.40.50.1820">
    <property type="entry name" value="alpha/beta hydrolase"/>
    <property type="match status" value="1"/>
</dbReference>
<dbReference type="InterPro" id="IPR029058">
    <property type="entry name" value="AB_hydrolase_fold"/>
</dbReference>
<sequence length="250" mass="26924">MPVAGAGELPAILLGGWAVEATMVAPVLNDWPGPVTVVSLDEELLLGCDSVSAVADALARRYPGPGLWLGWSMGAQVAMAVAQQHPDQVRALVTLAGFPCFVQTADWPFGMEPALFRQFVSDFADNPARAWQRFLRLQIRGDGQESAARAALTPWLHRGSLLGPEALHKGLTWLAHTDQRKLWREVGIPALHLFGERDPVVSARMAEMVLPPTARAAVISGMAHWPCLGSLDRVRTELTDFVATLPGGAV</sequence>
<dbReference type="EMBL" id="NTFH01000010">
    <property type="protein sequence ID" value="PHQ14359.1"/>
    <property type="molecule type" value="Genomic_DNA"/>
</dbReference>
<accession>A0A2G1UIV7</accession>
<dbReference type="Pfam" id="PF00561">
    <property type="entry name" value="Abhydrolase_1"/>
    <property type="match status" value="1"/>
</dbReference>
<gene>
    <name evidence="2" type="ORF">CLH61_13645</name>
</gene>
<dbReference type="InterPro" id="IPR050228">
    <property type="entry name" value="Carboxylesterase_BioH"/>
</dbReference>